<evidence type="ECO:0000313" key="2">
    <source>
        <dbReference type="Proteomes" id="UP000822184"/>
    </source>
</evidence>
<dbReference type="Proteomes" id="UP000822184">
    <property type="component" value="Unassembled WGS sequence"/>
</dbReference>
<sequence length="72" mass="8664">MGNMQVIILFFPILFIIHDFEEINFIQSWISKNRYYLSEKFPKLSKKFIASFRYITTASFAFRVAEEFITLL</sequence>
<protein>
    <recommendedName>
        <fullName evidence="3">HXXEE domain-containing protein</fullName>
    </recommendedName>
</protein>
<dbReference type="RefSeq" id="WP_143755312.1">
    <property type="nucleotide sequence ID" value="NZ_JABTDW010000001.1"/>
</dbReference>
<reference evidence="1" key="1">
    <citation type="submission" date="2020-06" db="EMBL/GenBank/DDBJ databases">
        <title>Genomic insights into acetone-butanol-ethanol (ABE) fermentation by sequencing solventogenic clostridia strains.</title>
        <authorList>
            <person name="Brown S."/>
        </authorList>
    </citation>
    <scope>NUCLEOTIDE SEQUENCE</scope>
    <source>
        <strain evidence="1">DJ123</strain>
    </source>
</reference>
<gene>
    <name evidence="1" type="ORF">BCD95_003281</name>
</gene>
<dbReference type="InterPro" id="IPR025671">
    <property type="entry name" value="HXXEE"/>
</dbReference>
<accession>A0AAE5LQU4</accession>
<proteinExistence type="predicted"/>
<evidence type="ECO:0000313" key="1">
    <source>
        <dbReference type="EMBL" id="NSB15022.1"/>
    </source>
</evidence>
<dbReference type="AlphaFoldDB" id="A0AAE5LQU4"/>
<dbReference type="EMBL" id="JABTDW010000001">
    <property type="protein sequence ID" value="NSB15022.1"/>
    <property type="molecule type" value="Genomic_DNA"/>
</dbReference>
<comment type="caution">
    <text evidence="1">The sequence shown here is derived from an EMBL/GenBank/DDBJ whole genome shotgun (WGS) entry which is preliminary data.</text>
</comment>
<evidence type="ECO:0008006" key="3">
    <source>
        <dbReference type="Google" id="ProtNLM"/>
    </source>
</evidence>
<organism evidence="1 2">
    <name type="scientific">Clostridium beijerinckii</name>
    <name type="common">Clostridium MP</name>
    <dbReference type="NCBI Taxonomy" id="1520"/>
    <lineage>
        <taxon>Bacteria</taxon>
        <taxon>Bacillati</taxon>
        <taxon>Bacillota</taxon>
        <taxon>Clostridia</taxon>
        <taxon>Eubacteriales</taxon>
        <taxon>Clostridiaceae</taxon>
        <taxon>Clostridium</taxon>
    </lineage>
</organism>
<name>A0AAE5LQU4_CLOBE</name>
<dbReference type="Pfam" id="PF13787">
    <property type="entry name" value="HXXEE"/>
    <property type="match status" value="1"/>
</dbReference>